<dbReference type="Gene3D" id="3.40.50.880">
    <property type="match status" value="1"/>
</dbReference>
<dbReference type="PANTHER" id="PTHR43235:SF1">
    <property type="entry name" value="GLUTAMINE AMIDOTRANSFERASE PB2B2.05-RELATED"/>
    <property type="match status" value="1"/>
</dbReference>
<proteinExistence type="predicted"/>
<name>A0ABS5B4P2_9STRE</name>
<gene>
    <name evidence="1" type="ORF">C4K46_07680</name>
</gene>
<dbReference type="InterPro" id="IPR029062">
    <property type="entry name" value="Class_I_gatase-like"/>
</dbReference>
<dbReference type="InterPro" id="IPR011697">
    <property type="entry name" value="Peptidase_C26"/>
</dbReference>
<dbReference type="Pfam" id="PF07722">
    <property type="entry name" value="Peptidase_C26"/>
    <property type="match status" value="1"/>
</dbReference>
<protein>
    <submittedName>
        <fullName evidence="1">Gamma-glutamyl hydrolase</fullName>
    </submittedName>
</protein>
<dbReference type="EMBL" id="PRDG01000004">
    <property type="protein sequence ID" value="MBP2623818.1"/>
    <property type="molecule type" value="Genomic_DNA"/>
</dbReference>
<dbReference type="PROSITE" id="PS51273">
    <property type="entry name" value="GATASE_TYPE_1"/>
    <property type="match status" value="1"/>
</dbReference>
<dbReference type="PANTHER" id="PTHR43235">
    <property type="entry name" value="GLUTAMINE AMIDOTRANSFERASE PB2B2.05-RELATED"/>
    <property type="match status" value="1"/>
</dbReference>
<dbReference type="CDD" id="cd01745">
    <property type="entry name" value="GATase1_2"/>
    <property type="match status" value="1"/>
</dbReference>
<keyword evidence="2" id="KW-1185">Reference proteome</keyword>
<accession>A0ABS5B4P2</accession>
<evidence type="ECO:0000313" key="2">
    <source>
        <dbReference type="Proteomes" id="UP001519296"/>
    </source>
</evidence>
<dbReference type="InterPro" id="IPR044668">
    <property type="entry name" value="PuuD-like"/>
</dbReference>
<evidence type="ECO:0000313" key="1">
    <source>
        <dbReference type="EMBL" id="MBP2623818.1"/>
    </source>
</evidence>
<sequence>MAKTIVGLSASLQAVDQDGKNIHSTVSRKFSDAIQQVGGLPFIIPVVDRSLVKAYVDSIDQLILTGGQNVHPQFYGENKTIDSDDYDLERDRFELALLEETLRQDKPVMGVCRGMQLLNVAFGGSLNQHIDNHWQGLPFGTSHSIQAQEKSTIERLFGAESRINSVHHQSVKRLASGFKATAFDPRDTTIEAIESTDSHRIIGLQWHPEFLINEEKGNIELFQYFLEEL</sequence>
<organism evidence="1 2">
    <name type="scientific">Streptococcus oricebi</name>
    <dbReference type="NCBI Taxonomy" id="1547447"/>
    <lineage>
        <taxon>Bacteria</taxon>
        <taxon>Bacillati</taxon>
        <taxon>Bacillota</taxon>
        <taxon>Bacilli</taxon>
        <taxon>Lactobacillales</taxon>
        <taxon>Streptococcaceae</taxon>
        <taxon>Streptococcus</taxon>
    </lineage>
</organism>
<dbReference type="Proteomes" id="UP001519296">
    <property type="component" value="Unassembled WGS sequence"/>
</dbReference>
<dbReference type="SUPFAM" id="SSF52317">
    <property type="entry name" value="Class I glutamine amidotransferase-like"/>
    <property type="match status" value="1"/>
</dbReference>
<reference evidence="1 2" key="1">
    <citation type="submission" date="2018-02" db="EMBL/GenBank/DDBJ databases">
        <title>Draft genome sequence of Streptococcus oricebi CCUG 70868T type strain.</title>
        <authorList>
            <person name="Mendez V."/>
            <person name="Salva-Serra F."/>
            <person name="Jaen-Luchoro D."/>
            <person name="Gonzales-Siles L."/>
            <person name="Karlsson R."/>
            <person name="Engstrom-Jakobsson H."/>
            <person name="Busquets A."/>
            <person name="Gomila M."/>
            <person name="Pineiro-Iglesias B."/>
            <person name="Bennasar-Figueras A."/>
            <person name="Seeger M."/>
            <person name="Moore E."/>
        </authorList>
    </citation>
    <scope>NUCLEOTIDE SEQUENCE [LARGE SCALE GENOMIC DNA]</scope>
    <source>
        <strain evidence="1 2">CCUG 70868</strain>
    </source>
</reference>
<keyword evidence="1" id="KW-0378">Hydrolase</keyword>
<comment type="caution">
    <text evidence="1">The sequence shown here is derived from an EMBL/GenBank/DDBJ whole genome shotgun (WGS) entry which is preliminary data.</text>
</comment>
<dbReference type="GO" id="GO:0016787">
    <property type="term" value="F:hydrolase activity"/>
    <property type="evidence" value="ECO:0007669"/>
    <property type="project" value="UniProtKB-KW"/>
</dbReference>
<dbReference type="RefSeq" id="WP_209628313.1">
    <property type="nucleotide sequence ID" value="NZ_PRDG01000004.1"/>
</dbReference>